<keyword evidence="3" id="KW-1185">Reference proteome</keyword>
<evidence type="ECO:0000313" key="2">
    <source>
        <dbReference type="EMBL" id="KEK22940.1"/>
    </source>
</evidence>
<dbReference type="InterPro" id="IPR055365">
    <property type="entry name" value="PH_SunI-like"/>
</dbReference>
<accession>A0A073K8S9</accession>
<name>A0A073K8S9_9BACI</name>
<dbReference type="Proteomes" id="UP000027778">
    <property type="component" value="Unassembled WGS sequence"/>
</dbReference>
<proteinExistence type="predicted"/>
<protein>
    <recommendedName>
        <fullName evidence="1">Sublancin immunity protein SunI-like PH domain-containing protein</fullName>
    </recommendedName>
</protein>
<dbReference type="RefSeq" id="WP_033676376.1">
    <property type="nucleotide sequence ID" value="NZ_JOTM01000022.1"/>
</dbReference>
<evidence type="ECO:0000313" key="3">
    <source>
        <dbReference type="Proteomes" id="UP000027778"/>
    </source>
</evidence>
<sequence length="83" mass="9718">MADINVRKSKEYLMIEWQTAEINIPLEDIVDVDGGNNDILEKSDIVKIGKRNERSDYILIRTKKFDYALFTMDKDLLLNKINL</sequence>
<reference evidence="2 3" key="1">
    <citation type="submission" date="2014-06" db="EMBL/GenBank/DDBJ databases">
        <title>Draft genome sequence of Bacillus gaemokensis JCM 15801 (MCCC 1A00707).</title>
        <authorList>
            <person name="Lai Q."/>
            <person name="Liu Y."/>
            <person name="Shao Z."/>
        </authorList>
    </citation>
    <scope>NUCLEOTIDE SEQUENCE [LARGE SCALE GENOMIC DNA]</scope>
    <source>
        <strain evidence="2 3">JCM 15801</strain>
    </source>
</reference>
<dbReference type="AlphaFoldDB" id="A0A073K8S9"/>
<dbReference type="OrthoDB" id="2623008at2"/>
<evidence type="ECO:0000259" key="1">
    <source>
        <dbReference type="Pfam" id="PF23491"/>
    </source>
</evidence>
<feature type="domain" description="Sublancin immunity protein SunI-like PH" evidence="1">
    <location>
        <begin position="3"/>
        <end position="82"/>
    </location>
</feature>
<organism evidence="2 3">
    <name type="scientific">Bacillus gaemokensis</name>
    <dbReference type="NCBI Taxonomy" id="574375"/>
    <lineage>
        <taxon>Bacteria</taxon>
        <taxon>Bacillati</taxon>
        <taxon>Bacillota</taxon>
        <taxon>Bacilli</taxon>
        <taxon>Bacillales</taxon>
        <taxon>Bacillaceae</taxon>
        <taxon>Bacillus</taxon>
        <taxon>Bacillus cereus group</taxon>
    </lineage>
</organism>
<dbReference type="Pfam" id="PF23491">
    <property type="entry name" value="bPH_8"/>
    <property type="match status" value="1"/>
</dbReference>
<comment type="caution">
    <text evidence="2">The sequence shown here is derived from an EMBL/GenBank/DDBJ whole genome shotgun (WGS) entry which is preliminary data.</text>
</comment>
<dbReference type="EMBL" id="JOTM01000022">
    <property type="protein sequence ID" value="KEK22940.1"/>
    <property type="molecule type" value="Genomic_DNA"/>
</dbReference>
<gene>
    <name evidence="2" type="ORF">BAGA_14775</name>
</gene>